<feature type="chain" id="PRO_5008146405" evidence="1">
    <location>
        <begin position="24"/>
        <end position="263"/>
    </location>
</feature>
<dbReference type="AlphaFoldDB" id="A0A183BN92"/>
<organism evidence="2 3">
    <name type="scientific">Globodera pallida</name>
    <name type="common">Potato cyst nematode worm</name>
    <name type="synonym">Heterodera pallida</name>
    <dbReference type="NCBI Taxonomy" id="36090"/>
    <lineage>
        <taxon>Eukaryota</taxon>
        <taxon>Metazoa</taxon>
        <taxon>Ecdysozoa</taxon>
        <taxon>Nematoda</taxon>
        <taxon>Chromadorea</taxon>
        <taxon>Rhabditida</taxon>
        <taxon>Tylenchina</taxon>
        <taxon>Tylenchomorpha</taxon>
        <taxon>Tylenchoidea</taxon>
        <taxon>Heteroderidae</taxon>
        <taxon>Heteroderinae</taxon>
        <taxon>Globodera</taxon>
    </lineage>
</organism>
<protein>
    <submittedName>
        <fullName evidence="3">Uncharacterized protein</fullName>
    </submittedName>
</protein>
<feature type="signal peptide" evidence="1">
    <location>
        <begin position="1"/>
        <end position="23"/>
    </location>
</feature>
<dbReference type="WBParaSite" id="GPLIN_000207800">
    <property type="protein sequence ID" value="GPLIN_000207800"/>
    <property type="gene ID" value="GPLIN_000207800"/>
</dbReference>
<name>A0A183BN92_GLOPA</name>
<keyword evidence="2" id="KW-1185">Reference proteome</keyword>
<proteinExistence type="predicted"/>
<evidence type="ECO:0000256" key="1">
    <source>
        <dbReference type="SAM" id="SignalP"/>
    </source>
</evidence>
<accession>A0A183BN92</accession>
<evidence type="ECO:0000313" key="3">
    <source>
        <dbReference type="WBParaSite" id="GPLIN_000207800"/>
    </source>
</evidence>
<reference evidence="3" key="2">
    <citation type="submission" date="2016-06" db="UniProtKB">
        <authorList>
            <consortium name="WormBaseParasite"/>
        </authorList>
    </citation>
    <scope>IDENTIFICATION</scope>
</reference>
<keyword evidence="1" id="KW-0732">Signal</keyword>
<dbReference type="Proteomes" id="UP000050741">
    <property type="component" value="Unassembled WGS sequence"/>
</dbReference>
<sequence length="263" mass="30212">MHQIPLLSIILLSLLLLITTVVSVTVEVIEDGTPEGPDMAKALALSKRFFWRNMMANWSHYNDYEAFATPKEIGKISKKELAKLNVLKDLRQPKFLVEKGELQLSSAMEAIKSVYRDLFRWGQGSGLSFKMSFVNQKAWDLVHLVEMYQKYWELVQEFGLGMTEMCEGATKLEKMHDSTRLKFVEILKAFGRLFLGKSNSNDGPPEQRIEELSGTLFWRLRRMVRDMMLQMNHGNKLKPVLPDPCEEAKFKVKKTGKPPSSSH</sequence>
<reference evidence="2" key="1">
    <citation type="submission" date="2014-05" db="EMBL/GenBank/DDBJ databases">
        <title>The genome and life-stage specific transcriptomes of Globodera pallida elucidate key aspects of plant parasitism by a cyst nematode.</title>
        <authorList>
            <person name="Cotton J.A."/>
            <person name="Lilley C.J."/>
            <person name="Jones L.M."/>
            <person name="Kikuchi T."/>
            <person name="Reid A.J."/>
            <person name="Thorpe P."/>
            <person name="Tsai I.J."/>
            <person name="Beasley H."/>
            <person name="Blok V."/>
            <person name="Cock P.J.A."/>
            <person name="Van den Akker S.E."/>
            <person name="Holroyd N."/>
            <person name="Hunt M."/>
            <person name="Mantelin S."/>
            <person name="Naghra H."/>
            <person name="Pain A."/>
            <person name="Palomares-Rius J.E."/>
            <person name="Zarowiecki M."/>
            <person name="Berriman M."/>
            <person name="Jones J.T."/>
            <person name="Urwin P.E."/>
        </authorList>
    </citation>
    <scope>NUCLEOTIDE SEQUENCE [LARGE SCALE GENOMIC DNA]</scope>
    <source>
        <strain evidence="2">Lindley</strain>
    </source>
</reference>
<evidence type="ECO:0000313" key="2">
    <source>
        <dbReference type="Proteomes" id="UP000050741"/>
    </source>
</evidence>